<dbReference type="EMBL" id="BONU01000015">
    <property type="protein sequence ID" value="GIG74179.1"/>
    <property type="molecule type" value="Genomic_DNA"/>
</dbReference>
<comment type="caution">
    <text evidence="4">The sequence shown here is derived from an EMBL/GenBank/DDBJ whole genome shotgun (WGS) entry which is preliminary data.</text>
</comment>
<dbReference type="InterPro" id="IPR013552">
    <property type="entry name" value="Thioester_dom"/>
</dbReference>
<keyword evidence="1" id="KW-1133">Transmembrane helix</keyword>
<keyword evidence="2" id="KW-0732">Signal</keyword>
<keyword evidence="5" id="KW-1185">Reference proteome</keyword>
<evidence type="ECO:0000313" key="5">
    <source>
        <dbReference type="Proteomes" id="UP000653674"/>
    </source>
</evidence>
<proteinExistence type="predicted"/>
<evidence type="ECO:0000256" key="2">
    <source>
        <dbReference type="SAM" id="SignalP"/>
    </source>
</evidence>
<dbReference type="AlphaFoldDB" id="A0A8J3PMC9"/>
<evidence type="ECO:0000259" key="3">
    <source>
        <dbReference type="Pfam" id="PF08341"/>
    </source>
</evidence>
<evidence type="ECO:0000313" key="4">
    <source>
        <dbReference type="EMBL" id="GIG74179.1"/>
    </source>
</evidence>
<organism evidence="4 5">
    <name type="scientific">Planosporangium flavigriseum</name>
    <dbReference type="NCBI Taxonomy" id="373681"/>
    <lineage>
        <taxon>Bacteria</taxon>
        <taxon>Bacillati</taxon>
        <taxon>Actinomycetota</taxon>
        <taxon>Actinomycetes</taxon>
        <taxon>Micromonosporales</taxon>
        <taxon>Micromonosporaceae</taxon>
        <taxon>Planosporangium</taxon>
    </lineage>
</organism>
<protein>
    <recommendedName>
        <fullName evidence="3">Thioester domain-containing protein</fullName>
    </recommendedName>
</protein>
<evidence type="ECO:0000256" key="1">
    <source>
        <dbReference type="SAM" id="Phobius"/>
    </source>
</evidence>
<dbReference type="Pfam" id="PF08341">
    <property type="entry name" value="TED"/>
    <property type="match status" value="1"/>
</dbReference>
<dbReference type="Proteomes" id="UP000653674">
    <property type="component" value="Unassembled WGS sequence"/>
</dbReference>
<name>A0A8J3PMC9_9ACTN</name>
<feature type="chain" id="PRO_5035269721" description="Thioester domain-containing protein" evidence="2">
    <location>
        <begin position="33"/>
        <end position="352"/>
    </location>
</feature>
<keyword evidence="1" id="KW-0812">Transmembrane</keyword>
<sequence>MGRTSARKWGRLGAAVVLGGLLSFTAAGVAAAADAPAPVTGVAGDAGSGHKVYTNDDDFGVGLKTLKIGDQTVAAYCIDLKHGLEEGGSYQETAWEPSRVNNLDNVQWILTHSWPKVDDVTKVLAAAHVTTEGIDAEELRTLVYVGTQGAIWHFSDDINVTTPAAKAGDKKYGVIKAVYDYLVAGADKAKNVKEPGPNLTITPDSATGEVGSKLGPYAVNSSSEAKLTASGGKIVDANGAPVPAVPAGGKFWLTSDAAGKVTVDATAEGRVPTGRVFTSKTGPDQHQKIILAGEAKAESVAHAIGTFTPKAAPTLPVTGASAVGAAVGGVVLLGGGGVLVAMLRRRRVTFTA</sequence>
<feature type="transmembrane region" description="Helical" evidence="1">
    <location>
        <begin position="322"/>
        <end position="343"/>
    </location>
</feature>
<reference evidence="4" key="1">
    <citation type="submission" date="2021-01" db="EMBL/GenBank/DDBJ databases">
        <title>Whole genome shotgun sequence of Planosporangium flavigriseum NBRC 105377.</title>
        <authorList>
            <person name="Komaki H."/>
            <person name="Tamura T."/>
        </authorList>
    </citation>
    <scope>NUCLEOTIDE SEQUENCE</scope>
    <source>
        <strain evidence="4">NBRC 105377</strain>
    </source>
</reference>
<gene>
    <name evidence="4" type="ORF">Pfl04_25830</name>
</gene>
<dbReference type="RefSeq" id="WP_168078553.1">
    <property type="nucleotide sequence ID" value="NZ_BAAAQJ010000004.1"/>
</dbReference>
<feature type="signal peptide" evidence="2">
    <location>
        <begin position="1"/>
        <end position="32"/>
    </location>
</feature>
<feature type="domain" description="Thioester" evidence="3">
    <location>
        <begin position="75"/>
        <end position="187"/>
    </location>
</feature>
<keyword evidence="1" id="KW-0472">Membrane</keyword>
<accession>A0A8J3PMC9</accession>